<organism evidence="2 3">
    <name type="scientific">Cohaesibacter gelatinilyticus</name>
    <dbReference type="NCBI Taxonomy" id="372072"/>
    <lineage>
        <taxon>Bacteria</taxon>
        <taxon>Pseudomonadati</taxon>
        <taxon>Pseudomonadota</taxon>
        <taxon>Alphaproteobacteria</taxon>
        <taxon>Hyphomicrobiales</taxon>
        <taxon>Cohaesibacteraceae</taxon>
    </lineage>
</organism>
<dbReference type="Pfam" id="PF17336">
    <property type="entry name" value="DUF5368"/>
    <property type="match status" value="1"/>
</dbReference>
<dbReference type="AlphaFoldDB" id="A0A285NDP2"/>
<proteinExistence type="predicted"/>
<keyword evidence="1" id="KW-0812">Transmembrane</keyword>
<sequence>MKELTFSTMLAVFEEVFGIGLFWGMVVLAIFGLLAFLFVLMREKTVVSARFLRSEIIGLIGGFLAIWFVQTITSSGYSDIGGPIDLIILFMIWLAGAIGTVMAAYTVQGLFLSHQKGNETK</sequence>
<dbReference type="Proteomes" id="UP000219439">
    <property type="component" value="Unassembled WGS sequence"/>
</dbReference>
<feature type="transmembrane region" description="Helical" evidence="1">
    <location>
        <begin position="52"/>
        <end position="72"/>
    </location>
</feature>
<dbReference type="InterPro" id="IPR035308">
    <property type="entry name" value="DUF5368"/>
</dbReference>
<protein>
    <submittedName>
        <fullName evidence="2">Uncharacterized protein</fullName>
    </submittedName>
</protein>
<keyword evidence="1" id="KW-1133">Transmembrane helix</keyword>
<name>A0A285NDP2_9HYPH</name>
<dbReference type="EMBL" id="OBEL01000001">
    <property type="protein sequence ID" value="SNZ07013.1"/>
    <property type="molecule type" value="Genomic_DNA"/>
</dbReference>
<keyword evidence="1" id="KW-0472">Membrane</keyword>
<feature type="transmembrane region" description="Helical" evidence="1">
    <location>
        <begin position="20"/>
        <end position="40"/>
    </location>
</feature>
<reference evidence="2 3" key="1">
    <citation type="submission" date="2017-09" db="EMBL/GenBank/DDBJ databases">
        <authorList>
            <person name="Ehlers B."/>
            <person name="Leendertz F.H."/>
        </authorList>
    </citation>
    <scope>NUCLEOTIDE SEQUENCE [LARGE SCALE GENOMIC DNA]</scope>
    <source>
        <strain evidence="2 3">DSM 18289</strain>
    </source>
</reference>
<keyword evidence="3" id="KW-1185">Reference proteome</keyword>
<evidence type="ECO:0000313" key="2">
    <source>
        <dbReference type="EMBL" id="SNZ07013.1"/>
    </source>
</evidence>
<evidence type="ECO:0000313" key="3">
    <source>
        <dbReference type="Proteomes" id="UP000219439"/>
    </source>
</evidence>
<dbReference type="RefSeq" id="WP_097151921.1">
    <property type="nucleotide sequence ID" value="NZ_OBEL01000001.1"/>
</dbReference>
<evidence type="ECO:0000256" key="1">
    <source>
        <dbReference type="SAM" id="Phobius"/>
    </source>
</evidence>
<accession>A0A285NDP2</accession>
<feature type="transmembrane region" description="Helical" evidence="1">
    <location>
        <begin position="84"/>
        <end position="107"/>
    </location>
</feature>
<gene>
    <name evidence="2" type="ORF">SAMN06265368_0615</name>
</gene>
<dbReference type="OrthoDB" id="7362481at2"/>